<keyword evidence="3" id="KW-1185">Reference proteome</keyword>
<gene>
    <name evidence="2" type="ORF">ABIA69_002499</name>
</gene>
<protein>
    <submittedName>
        <fullName evidence="2">Flippase GtrA</fullName>
    </submittedName>
</protein>
<sequence>MLEVKTRQKIKSSTRFWIVGYLIACLIGCIGSYLVFLCLWSLYGVPHMMFALLAISSGGIMSFILTIFSIGRILEKYLD</sequence>
<accession>A0ABV2PK78</accession>
<name>A0ABV2PK78_9BACI</name>
<feature type="transmembrane region" description="Helical" evidence="1">
    <location>
        <begin position="21"/>
        <end position="43"/>
    </location>
</feature>
<evidence type="ECO:0000313" key="3">
    <source>
        <dbReference type="Proteomes" id="UP001549363"/>
    </source>
</evidence>
<organism evidence="2 3">
    <name type="scientific">Lysinibacillus parviboronicapiens</name>
    <dbReference type="NCBI Taxonomy" id="436516"/>
    <lineage>
        <taxon>Bacteria</taxon>
        <taxon>Bacillati</taxon>
        <taxon>Bacillota</taxon>
        <taxon>Bacilli</taxon>
        <taxon>Bacillales</taxon>
        <taxon>Bacillaceae</taxon>
        <taxon>Lysinibacillus</taxon>
    </lineage>
</organism>
<keyword evidence="1" id="KW-1133">Transmembrane helix</keyword>
<dbReference type="EMBL" id="JBEPSB010000010">
    <property type="protein sequence ID" value="MET4561340.1"/>
    <property type="molecule type" value="Genomic_DNA"/>
</dbReference>
<feature type="transmembrane region" description="Helical" evidence="1">
    <location>
        <begin position="49"/>
        <end position="74"/>
    </location>
</feature>
<comment type="caution">
    <text evidence="2">The sequence shown here is derived from an EMBL/GenBank/DDBJ whole genome shotgun (WGS) entry which is preliminary data.</text>
</comment>
<keyword evidence="1" id="KW-0472">Membrane</keyword>
<proteinExistence type="predicted"/>
<reference evidence="2 3" key="1">
    <citation type="submission" date="2024-06" db="EMBL/GenBank/DDBJ databases">
        <title>Sorghum-associated microbial communities from plants grown in Nebraska, USA.</title>
        <authorList>
            <person name="Schachtman D."/>
        </authorList>
    </citation>
    <scope>NUCLEOTIDE SEQUENCE [LARGE SCALE GENOMIC DNA]</scope>
    <source>
        <strain evidence="2 3">736</strain>
    </source>
</reference>
<dbReference type="Proteomes" id="UP001549363">
    <property type="component" value="Unassembled WGS sequence"/>
</dbReference>
<keyword evidence="1" id="KW-0812">Transmembrane</keyword>
<evidence type="ECO:0000313" key="2">
    <source>
        <dbReference type="EMBL" id="MET4561340.1"/>
    </source>
</evidence>
<evidence type="ECO:0000256" key="1">
    <source>
        <dbReference type="SAM" id="Phobius"/>
    </source>
</evidence>
<dbReference type="RefSeq" id="WP_107924094.1">
    <property type="nucleotide sequence ID" value="NZ_CP073713.1"/>
</dbReference>